<dbReference type="Pfam" id="PF16746">
    <property type="entry name" value="BAR_3"/>
    <property type="match status" value="1"/>
</dbReference>
<feature type="compositionally biased region" description="Low complexity" evidence="4">
    <location>
        <begin position="296"/>
        <end position="308"/>
    </location>
</feature>
<dbReference type="Gene3D" id="1.10.220.150">
    <property type="entry name" value="Arf GTPase activating protein"/>
    <property type="match status" value="1"/>
</dbReference>
<evidence type="ECO:0000256" key="1">
    <source>
        <dbReference type="ARBA" id="ARBA00022723"/>
    </source>
</evidence>
<organism evidence="6 7">
    <name type="scientific">Polyrhizophydium stewartii</name>
    <dbReference type="NCBI Taxonomy" id="2732419"/>
    <lineage>
        <taxon>Eukaryota</taxon>
        <taxon>Fungi</taxon>
        <taxon>Fungi incertae sedis</taxon>
        <taxon>Chytridiomycota</taxon>
        <taxon>Chytridiomycota incertae sedis</taxon>
        <taxon>Chytridiomycetes</taxon>
        <taxon>Rhizophydiales</taxon>
        <taxon>Rhizophydiales incertae sedis</taxon>
        <taxon>Polyrhizophydium</taxon>
    </lineage>
</organism>
<dbReference type="InterPro" id="IPR045258">
    <property type="entry name" value="ACAP1/2/3-like"/>
</dbReference>
<feature type="region of interest" description="Disordered" evidence="4">
    <location>
        <begin position="72"/>
        <end position="105"/>
    </location>
</feature>
<sequence>MNDCGEISPETMSWRVFATFMGNICSGVNLESVTVVTDDNTQTGPRLIFVADTVVLQATDGNTQPLAFEALFGARRPGPEPARPRPGGRSDSDTESDDSNDDIGTGAELLRTSIQRLGLAPMAQAQTEAASTPGAESPAVRASAPHISLDCDGDVMLALTFRVDNTAREPRRQLVILRERGEHIVPIRMQPLAGRPMLYSWTWKLGRPSITSSLPLPWRENIAFASQGPDGQIQQHLAIFFVATPTSFWPPLPEKTSQLSLSRRHAPPSRDATQTGAGRERLADNSVLPRRETTISAQGSQGTASSASGSAAVGSWGVAAFEDGPLFRATLSEFEGKTATLKQSIKRVLKSADALLELSRARQAAEKAFVEAAMQLPLLSQAMRSYLESASEILASQAEMSSSHFQTLLIDPLRGLYTREVKYAERRKKEFEQESQDYQAFEQKYLSIRNDDKKKRLQLDAKFQSKRRSFELKCFDYYQQLTEMHGQQMEMEIGFLFSNFAEKQTAQFGAVANRLGEKRPELDEIVAQLTHMTKAIHQRRKDVQEQRKAIEARTTSSLSGQLVASSSMEKIGFDPSDTSIDGLLAHSAGRNSQCTQPGAKAGEISRVRTTHEGPQHDLDAARLGRKREGFLFVASSGASSSPIPVSGSASNLAWRKSCNWKNLGESAGVSVVNLRFCSVREARNVDRRFCFEILSAQNTRRIYQATDDDDLKAWVSVVQNAIEAMLNGTAEEIDDSPVGGSRQSTLESQQAASDTILSQLWAADSSNMFCADCGHRQPDWSSINLGCLVCKATLDTASWTRETLGVVCAIGNSLSNSVWESQQVVKPRATDRLEVKSAYIKDKVG</sequence>
<dbReference type="Proteomes" id="UP001527925">
    <property type="component" value="Unassembled WGS sequence"/>
</dbReference>
<evidence type="ECO:0000259" key="5">
    <source>
        <dbReference type="PROSITE" id="PS50003"/>
    </source>
</evidence>
<dbReference type="InterPro" id="IPR038508">
    <property type="entry name" value="ArfGAP_dom_sf"/>
</dbReference>
<evidence type="ECO:0000313" key="7">
    <source>
        <dbReference type="Proteomes" id="UP001527925"/>
    </source>
</evidence>
<dbReference type="InterPro" id="IPR001164">
    <property type="entry name" value="ArfGAP_dom"/>
</dbReference>
<dbReference type="InterPro" id="IPR027267">
    <property type="entry name" value="AH/BAR_dom_sf"/>
</dbReference>
<dbReference type="PANTHER" id="PTHR23180">
    <property type="entry name" value="CENTAURIN/ARF"/>
    <property type="match status" value="1"/>
</dbReference>
<dbReference type="InterPro" id="IPR004148">
    <property type="entry name" value="BAR_dom"/>
</dbReference>
<dbReference type="SUPFAM" id="SSF103657">
    <property type="entry name" value="BAR/IMD domain-like"/>
    <property type="match status" value="1"/>
</dbReference>
<feature type="compositionally biased region" description="Basic and acidic residues" evidence="4">
    <location>
        <begin position="278"/>
        <end position="293"/>
    </location>
</feature>
<dbReference type="Gene3D" id="2.30.29.30">
    <property type="entry name" value="Pleckstrin-homology domain (PH domain)/Phosphotyrosine-binding domain (PTB)"/>
    <property type="match status" value="1"/>
</dbReference>
<name>A0ABR4NE01_9FUNG</name>
<evidence type="ECO:0000313" key="6">
    <source>
        <dbReference type="EMBL" id="KAL2917699.1"/>
    </source>
</evidence>
<evidence type="ECO:0000256" key="4">
    <source>
        <dbReference type="SAM" id="MobiDB-lite"/>
    </source>
</evidence>
<dbReference type="PROSITE" id="PS50003">
    <property type="entry name" value="PH_DOMAIN"/>
    <property type="match status" value="1"/>
</dbReference>
<dbReference type="Gene3D" id="1.20.1270.60">
    <property type="entry name" value="Arfaptin homology (AH) domain/BAR domain"/>
    <property type="match status" value="1"/>
</dbReference>
<feature type="domain" description="PH" evidence="5">
    <location>
        <begin position="624"/>
        <end position="723"/>
    </location>
</feature>
<accession>A0ABR4NE01</accession>
<dbReference type="SMART" id="SM00105">
    <property type="entry name" value="ArfGap"/>
    <property type="match status" value="1"/>
</dbReference>
<dbReference type="SUPFAM" id="SSF50729">
    <property type="entry name" value="PH domain-like"/>
    <property type="match status" value="1"/>
</dbReference>
<keyword evidence="2" id="KW-0863">Zinc-finger</keyword>
<dbReference type="InterPro" id="IPR011993">
    <property type="entry name" value="PH-like_dom_sf"/>
</dbReference>
<dbReference type="InterPro" id="IPR037278">
    <property type="entry name" value="ARFGAP/RecO"/>
</dbReference>
<evidence type="ECO:0000256" key="2">
    <source>
        <dbReference type="ARBA" id="ARBA00022771"/>
    </source>
</evidence>
<reference evidence="6 7" key="1">
    <citation type="submission" date="2023-09" db="EMBL/GenBank/DDBJ databases">
        <title>Pangenome analysis of Batrachochytrium dendrobatidis and related Chytrids.</title>
        <authorList>
            <person name="Yacoub M.N."/>
            <person name="Stajich J.E."/>
            <person name="James T.Y."/>
        </authorList>
    </citation>
    <scope>NUCLEOTIDE SEQUENCE [LARGE SCALE GENOMIC DNA]</scope>
    <source>
        <strain evidence="6 7">JEL0888</strain>
    </source>
</reference>
<gene>
    <name evidence="6" type="ORF">HK105_202572</name>
</gene>
<dbReference type="PANTHER" id="PTHR23180:SF160">
    <property type="entry name" value="ADP-RIBOSYLATION FACTOR GTPASE-ACTIVATING PROTEIN EFFECTOR PROTEIN 1"/>
    <property type="match status" value="1"/>
</dbReference>
<keyword evidence="7" id="KW-1185">Reference proteome</keyword>
<comment type="caution">
    <text evidence="6">The sequence shown here is derived from an EMBL/GenBank/DDBJ whole genome shotgun (WGS) entry which is preliminary data.</text>
</comment>
<keyword evidence="3" id="KW-0862">Zinc</keyword>
<evidence type="ECO:0000256" key="3">
    <source>
        <dbReference type="ARBA" id="ARBA00022833"/>
    </source>
</evidence>
<dbReference type="SUPFAM" id="SSF57863">
    <property type="entry name" value="ArfGap/RecO-like zinc finger"/>
    <property type="match status" value="1"/>
</dbReference>
<protein>
    <recommendedName>
        <fullName evidence="5">PH domain-containing protein</fullName>
    </recommendedName>
</protein>
<dbReference type="Pfam" id="PF01412">
    <property type="entry name" value="ArfGap"/>
    <property type="match status" value="1"/>
</dbReference>
<feature type="region of interest" description="Disordered" evidence="4">
    <location>
        <begin position="253"/>
        <end position="308"/>
    </location>
</feature>
<proteinExistence type="predicted"/>
<dbReference type="InterPro" id="IPR001849">
    <property type="entry name" value="PH_domain"/>
</dbReference>
<keyword evidence="1" id="KW-0479">Metal-binding</keyword>
<dbReference type="EMBL" id="JADGIZ020000009">
    <property type="protein sequence ID" value="KAL2917699.1"/>
    <property type="molecule type" value="Genomic_DNA"/>
</dbReference>